<dbReference type="PROSITE" id="PS51007">
    <property type="entry name" value="CYTC"/>
    <property type="match status" value="1"/>
</dbReference>
<evidence type="ECO:0000313" key="8">
    <source>
        <dbReference type="Proteomes" id="UP000250166"/>
    </source>
</evidence>
<dbReference type="GO" id="GO:0020037">
    <property type="term" value="F:heme binding"/>
    <property type="evidence" value="ECO:0007669"/>
    <property type="project" value="InterPro"/>
</dbReference>
<dbReference type="Proteomes" id="UP000250166">
    <property type="component" value="Unassembled WGS sequence"/>
</dbReference>
<dbReference type="Pfam" id="PF00034">
    <property type="entry name" value="Cytochrom_C"/>
    <property type="match status" value="1"/>
</dbReference>
<accession>A0A2X3B2Z8</accession>
<evidence type="ECO:0000256" key="3">
    <source>
        <dbReference type="ARBA" id="ARBA00023004"/>
    </source>
</evidence>
<keyword evidence="1 4" id="KW-0349">Heme</keyword>
<dbReference type="RefSeq" id="WP_181461813.1">
    <property type="nucleotide sequence ID" value="NZ_JAERIV010000019.1"/>
</dbReference>
<evidence type="ECO:0000256" key="2">
    <source>
        <dbReference type="ARBA" id="ARBA00022723"/>
    </source>
</evidence>
<protein>
    <submittedName>
        <fullName evidence="7">Periplasmic protein</fullName>
    </submittedName>
</protein>
<feature type="domain" description="Cytochrome c" evidence="6">
    <location>
        <begin position="38"/>
        <end position="125"/>
    </location>
</feature>
<keyword evidence="3 4" id="KW-0408">Iron</keyword>
<dbReference type="AlphaFoldDB" id="A0A2X3B2Z8"/>
<name>A0A2X3B2Z8_9HELI</name>
<dbReference type="InterPro" id="IPR036909">
    <property type="entry name" value="Cyt_c-like_dom_sf"/>
</dbReference>
<keyword evidence="5" id="KW-0732">Signal</keyword>
<dbReference type="EMBL" id="UAWL01000006">
    <property type="protein sequence ID" value="SQB98262.1"/>
    <property type="molecule type" value="Genomic_DNA"/>
</dbReference>
<evidence type="ECO:0000256" key="1">
    <source>
        <dbReference type="ARBA" id="ARBA00022617"/>
    </source>
</evidence>
<dbReference type="GO" id="GO:0046872">
    <property type="term" value="F:metal ion binding"/>
    <property type="evidence" value="ECO:0007669"/>
    <property type="project" value="UniProtKB-KW"/>
</dbReference>
<dbReference type="SUPFAM" id="SSF46626">
    <property type="entry name" value="Cytochrome c"/>
    <property type="match status" value="1"/>
</dbReference>
<feature type="chain" id="PRO_5015985235" evidence="5">
    <location>
        <begin position="19"/>
        <end position="130"/>
    </location>
</feature>
<dbReference type="InterPro" id="IPR009056">
    <property type="entry name" value="Cyt_c-like_dom"/>
</dbReference>
<feature type="signal peptide" evidence="5">
    <location>
        <begin position="1"/>
        <end position="18"/>
    </location>
</feature>
<evidence type="ECO:0000256" key="5">
    <source>
        <dbReference type="SAM" id="SignalP"/>
    </source>
</evidence>
<keyword evidence="2 4" id="KW-0479">Metal-binding</keyword>
<reference evidence="7 8" key="1">
    <citation type="submission" date="2018-06" db="EMBL/GenBank/DDBJ databases">
        <authorList>
            <consortium name="Pathogen Informatics"/>
            <person name="Doyle S."/>
        </authorList>
    </citation>
    <scope>NUCLEOTIDE SEQUENCE [LARGE SCALE GENOMIC DNA]</scope>
    <source>
        <strain evidence="7 8">NCTC13102</strain>
    </source>
</reference>
<evidence type="ECO:0000313" key="7">
    <source>
        <dbReference type="EMBL" id="SQB98262.1"/>
    </source>
</evidence>
<dbReference type="Gene3D" id="1.10.760.10">
    <property type="entry name" value="Cytochrome c-like domain"/>
    <property type="match status" value="1"/>
</dbReference>
<proteinExistence type="predicted"/>
<evidence type="ECO:0000259" key="6">
    <source>
        <dbReference type="PROSITE" id="PS51007"/>
    </source>
</evidence>
<evidence type="ECO:0000256" key="4">
    <source>
        <dbReference type="PROSITE-ProRule" id="PRU00433"/>
    </source>
</evidence>
<dbReference type="GO" id="GO:0009055">
    <property type="term" value="F:electron transfer activity"/>
    <property type="evidence" value="ECO:0007669"/>
    <property type="project" value="InterPro"/>
</dbReference>
<organism evidence="7 8">
    <name type="scientific">Helicobacter fennelliae</name>
    <dbReference type="NCBI Taxonomy" id="215"/>
    <lineage>
        <taxon>Bacteria</taxon>
        <taxon>Pseudomonadati</taxon>
        <taxon>Campylobacterota</taxon>
        <taxon>Epsilonproteobacteria</taxon>
        <taxon>Campylobacterales</taxon>
        <taxon>Helicobacteraceae</taxon>
        <taxon>Helicobacter</taxon>
    </lineage>
</organism>
<gene>
    <name evidence="7" type="ORF">NCTC13102_00719</name>
</gene>
<sequence length="130" mass="14984">MRLCCLAIFLFTLGILHAKQPLKAPNQTLNQIDEAFITPQEYGQNLYIYPRSIGCIKCHGKYGEEVLLTSYTHKNKKKNIIVPRINNLDFATFKNVLSKDKGIMPKYNLTDEEINAIYLYISSKNKTPRE</sequence>